<evidence type="ECO:0000313" key="3">
    <source>
        <dbReference type="EMBL" id="AKV59943.1"/>
    </source>
</evidence>
<accession>A0A0K1REX0</accession>
<dbReference type="Proteomes" id="UP000060016">
    <property type="component" value="Chromosome"/>
</dbReference>
<dbReference type="EMBL" id="CP012342">
    <property type="protein sequence ID" value="AKV59943.1"/>
    <property type="molecule type" value="Genomic_DNA"/>
</dbReference>
<feature type="domain" description="Ferrous iron transporter FeoA-like" evidence="2">
    <location>
        <begin position="3"/>
        <end position="64"/>
    </location>
</feature>
<organism evidence="3 4">
    <name type="scientific">Corynebacterium riegelii</name>
    <dbReference type="NCBI Taxonomy" id="156976"/>
    <lineage>
        <taxon>Bacteria</taxon>
        <taxon>Bacillati</taxon>
        <taxon>Actinomycetota</taxon>
        <taxon>Actinomycetes</taxon>
        <taxon>Mycobacteriales</taxon>
        <taxon>Corynebacteriaceae</taxon>
        <taxon>Corynebacterium</taxon>
    </lineage>
</organism>
<sequence length="70" mass="7508">MGTQTTITTTNADAALDRRLHELGLRHGAEVTVVQKTAGGGRVVRTNSTRYALDAQALRSIHVQHTEAAL</sequence>
<dbReference type="Pfam" id="PF04023">
    <property type="entry name" value="FeoA"/>
    <property type="match status" value="1"/>
</dbReference>
<evidence type="ECO:0000313" key="4">
    <source>
        <dbReference type="Proteomes" id="UP000060016"/>
    </source>
</evidence>
<keyword evidence="1" id="KW-0408">Iron</keyword>
<dbReference type="Gene3D" id="2.30.30.90">
    <property type="match status" value="1"/>
</dbReference>
<dbReference type="InterPro" id="IPR038157">
    <property type="entry name" value="FeoA_core_dom"/>
</dbReference>
<dbReference type="AlphaFoldDB" id="A0A0K1REX0"/>
<dbReference type="SUPFAM" id="SSF50037">
    <property type="entry name" value="C-terminal domain of transcriptional repressors"/>
    <property type="match status" value="1"/>
</dbReference>
<reference evidence="3 4" key="1">
    <citation type="submission" date="2015-08" db="EMBL/GenBank/DDBJ databases">
        <authorList>
            <person name="Babu N.S."/>
            <person name="Beckwith C.J."/>
            <person name="Beseler K.G."/>
            <person name="Brison A."/>
            <person name="Carone J.V."/>
            <person name="Caskin T.P."/>
            <person name="Diamond M."/>
            <person name="Durham M.E."/>
            <person name="Foxe J.M."/>
            <person name="Go M."/>
            <person name="Henderson B.A."/>
            <person name="Jones I.B."/>
            <person name="McGettigan J.A."/>
            <person name="Micheletti S.J."/>
            <person name="Nasrallah M.E."/>
            <person name="Ortiz D."/>
            <person name="Piller C.R."/>
            <person name="Privatt S.R."/>
            <person name="Schneider S.L."/>
            <person name="Sharp S."/>
            <person name="Smith T.C."/>
            <person name="Stanton J.D."/>
            <person name="Ullery H.E."/>
            <person name="Wilson R.J."/>
            <person name="Serrano M.G."/>
            <person name="Buck G."/>
            <person name="Lee V."/>
            <person name="Wang Y."/>
            <person name="Carvalho R."/>
            <person name="Voegtly L."/>
            <person name="Shi R."/>
            <person name="Duckworth R."/>
            <person name="Johnson A."/>
            <person name="Loviza R."/>
            <person name="Walstead R."/>
            <person name="Shah Z."/>
            <person name="Kiflezghi M."/>
            <person name="Wade K."/>
            <person name="Ball S.L."/>
            <person name="Bradley K.W."/>
            <person name="Asai D.J."/>
            <person name="Bowman C.A."/>
            <person name="Russell D.A."/>
            <person name="Pope W.H."/>
            <person name="Jacobs-Sera D."/>
            <person name="Hendrix R.W."/>
            <person name="Hatfull G.F."/>
        </authorList>
    </citation>
    <scope>NUCLEOTIDE SEQUENCE [LARGE SCALE GENOMIC DNA]</scope>
    <source>
        <strain evidence="3 4">PUDD_83A45</strain>
    </source>
</reference>
<evidence type="ECO:0000259" key="2">
    <source>
        <dbReference type="Pfam" id="PF04023"/>
    </source>
</evidence>
<protein>
    <recommendedName>
        <fullName evidence="2">Ferrous iron transporter FeoA-like domain-containing protein</fullName>
    </recommendedName>
</protein>
<dbReference type="InterPro" id="IPR007167">
    <property type="entry name" value="Fe-transptr_FeoA-like"/>
</dbReference>
<dbReference type="KEGG" id="crie:AK829_08380"/>
<name>A0A0K1REX0_9CORY</name>
<dbReference type="PATRIC" id="fig|156976.3.peg.1674"/>
<evidence type="ECO:0000256" key="1">
    <source>
        <dbReference type="ARBA" id="ARBA00023004"/>
    </source>
</evidence>
<dbReference type="STRING" id="156976.AK829_08380"/>
<dbReference type="GO" id="GO:0046914">
    <property type="term" value="F:transition metal ion binding"/>
    <property type="evidence" value="ECO:0007669"/>
    <property type="project" value="InterPro"/>
</dbReference>
<gene>
    <name evidence="3" type="ORF">AK829_08380</name>
</gene>
<keyword evidence="4" id="KW-1185">Reference proteome</keyword>
<proteinExistence type="predicted"/>
<dbReference type="InterPro" id="IPR008988">
    <property type="entry name" value="Transcriptional_repressor_C"/>
</dbReference>